<evidence type="ECO:0000313" key="4">
    <source>
        <dbReference type="Proteomes" id="UP001464923"/>
    </source>
</evidence>
<dbReference type="InterPro" id="IPR036388">
    <property type="entry name" value="WH-like_DNA-bd_sf"/>
</dbReference>
<evidence type="ECO:0000313" key="3">
    <source>
        <dbReference type="EMBL" id="MEQ3538251.1"/>
    </source>
</evidence>
<dbReference type="EMBL" id="JBEDNP010000002">
    <property type="protein sequence ID" value="MEQ3538251.1"/>
    <property type="molecule type" value="Genomic_DNA"/>
</dbReference>
<dbReference type="InterPro" id="IPR000835">
    <property type="entry name" value="HTH_MarR-typ"/>
</dbReference>
<keyword evidence="4" id="KW-1185">Reference proteome</keyword>
<feature type="compositionally biased region" description="Basic and acidic residues" evidence="1">
    <location>
        <begin position="139"/>
        <end position="150"/>
    </location>
</feature>
<dbReference type="PRINTS" id="PR00598">
    <property type="entry name" value="HTHMARR"/>
</dbReference>
<reference evidence="3 4" key="1">
    <citation type="submission" date="2024-03" db="EMBL/GenBank/DDBJ databases">
        <title>Draft genome sequence of Pseudonocardia tropica JCM 19149.</title>
        <authorList>
            <person name="Butdee W."/>
            <person name="Duangmal K."/>
        </authorList>
    </citation>
    <scope>NUCLEOTIDE SEQUENCE [LARGE SCALE GENOMIC DNA]</scope>
    <source>
        <strain evidence="3 4">JCM 19149</strain>
    </source>
</reference>
<name>A0ABV1JQN3_9PSEU</name>
<dbReference type="PROSITE" id="PS50995">
    <property type="entry name" value="HTH_MARR_2"/>
    <property type="match status" value="1"/>
</dbReference>
<evidence type="ECO:0000256" key="1">
    <source>
        <dbReference type="SAM" id="MobiDB-lite"/>
    </source>
</evidence>
<comment type="caution">
    <text evidence="3">The sequence shown here is derived from an EMBL/GenBank/DDBJ whole genome shotgun (WGS) entry which is preliminary data.</text>
</comment>
<dbReference type="PANTHER" id="PTHR33164:SF103">
    <property type="entry name" value="REGULATORY PROTEIN MARR"/>
    <property type="match status" value="1"/>
</dbReference>
<feature type="compositionally biased region" description="Low complexity" evidence="1">
    <location>
        <begin position="151"/>
        <end position="162"/>
    </location>
</feature>
<dbReference type="RefSeq" id="WP_345645111.1">
    <property type="nucleotide sequence ID" value="NZ_BAABLY010000027.1"/>
</dbReference>
<dbReference type="SMART" id="SM00347">
    <property type="entry name" value="HTH_MARR"/>
    <property type="match status" value="1"/>
</dbReference>
<feature type="domain" description="HTH marR-type" evidence="2">
    <location>
        <begin position="7"/>
        <end position="139"/>
    </location>
</feature>
<dbReference type="SUPFAM" id="SSF46785">
    <property type="entry name" value="Winged helix' DNA-binding domain"/>
    <property type="match status" value="1"/>
</dbReference>
<dbReference type="Proteomes" id="UP001464923">
    <property type="component" value="Unassembled WGS sequence"/>
</dbReference>
<proteinExistence type="predicted"/>
<dbReference type="InterPro" id="IPR039422">
    <property type="entry name" value="MarR/SlyA-like"/>
</dbReference>
<evidence type="ECO:0000259" key="2">
    <source>
        <dbReference type="PROSITE" id="PS50995"/>
    </source>
</evidence>
<accession>A0ABV1JQN3</accession>
<sequence length="162" mass="17302">MPEPDLPSDLVDAFWAVARRLRHTSAERLADWGLSPSQARALMVLARHGEMRPGELAGHLRIAPRSATEVVDALAGLGMVERAADPGDRRAVLLRLTGDGAATARAIRAGRADEAQQFFGRLGDHDRAELARILGTLRDEVHRDAHRDPDGGPTPSGGSAAP</sequence>
<gene>
    <name evidence="3" type="ORF">WHI96_05420</name>
</gene>
<dbReference type="Pfam" id="PF01047">
    <property type="entry name" value="MarR"/>
    <property type="match status" value="1"/>
</dbReference>
<dbReference type="PANTHER" id="PTHR33164">
    <property type="entry name" value="TRANSCRIPTIONAL REGULATOR, MARR FAMILY"/>
    <property type="match status" value="1"/>
</dbReference>
<protein>
    <submittedName>
        <fullName evidence="3">MarR family transcriptional regulator</fullName>
    </submittedName>
</protein>
<organism evidence="3 4">
    <name type="scientific">Pseudonocardia tropica</name>
    <dbReference type="NCBI Taxonomy" id="681289"/>
    <lineage>
        <taxon>Bacteria</taxon>
        <taxon>Bacillati</taxon>
        <taxon>Actinomycetota</taxon>
        <taxon>Actinomycetes</taxon>
        <taxon>Pseudonocardiales</taxon>
        <taxon>Pseudonocardiaceae</taxon>
        <taxon>Pseudonocardia</taxon>
    </lineage>
</organism>
<dbReference type="InterPro" id="IPR036390">
    <property type="entry name" value="WH_DNA-bd_sf"/>
</dbReference>
<dbReference type="Gene3D" id="1.10.10.10">
    <property type="entry name" value="Winged helix-like DNA-binding domain superfamily/Winged helix DNA-binding domain"/>
    <property type="match status" value="1"/>
</dbReference>
<feature type="region of interest" description="Disordered" evidence="1">
    <location>
        <begin position="139"/>
        <end position="162"/>
    </location>
</feature>